<keyword evidence="5 6" id="KW-0472">Membrane</keyword>
<comment type="subcellular location">
    <subcellularLocation>
        <location evidence="1">Endomembrane system</location>
    </subcellularLocation>
</comment>
<comment type="caution">
    <text evidence="7">The sequence shown here is derived from an EMBL/GenBank/DDBJ whole genome shotgun (WGS) entry which is preliminary data.</text>
</comment>
<dbReference type="PANTHER" id="PTHR35791:SF1">
    <property type="entry name" value="UPF0754 MEMBRANE PROTEIN YHEB"/>
    <property type="match status" value="1"/>
</dbReference>
<evidence type="ECO:0000313" key="8">
    <source>
        <dbReference type="Proteomes" id="UP001078443"/>
    </source>
</evidence>
<feature type="transmembrane region" description="Helical" evidence="6">
    <location>
        <begin position="483"/>
        <end position="502"/>
    </location>
</feature>
<dbReference type="PANTHER" id="PTHR35791">
    <property type="entry name" value="UPF0754 MEMBRANE PROTEIN YHEB"/>
    <property type="match status" value="1"/>
</dbReference>
<gene>
    <name evidence="7" type="ORF">OW763_11235</name>
</gene>
<reference evidence="7" key="1">
    <citation type="submission" date="2022-12" db="EMBL/GenBank/DDBJ databases">
        <authorList>
            <person name="Wang J."/>
        </authorList>
    </citation>
    <scope>NUCLEOTIDE SEQUENCE</scope>
    <source>
        <strain evidence="7">HY-45-18</strain>
    </source>
</reference>
<evidence type="ECO:0000256" key="6">
    <source>
        <dbReference type="SAM" id="Phobius"/>
    </source>
</evidence>
<dbReference type="InterPro" id="IPR007383">
    <property type="entry name" value="DUF445"/>
</dbReference>
<evidence type="ECO:0000256" key="2">
    <source>
        <dbReference type="ARBA" id="ARBA00008053"/>
    </source>
</evidence>
<dbReference type="RefSeq" id="WP_268041238.1">
    <property type="nucleotide sequence ID" value="NZ_JAPQER010000004.1"/>
</dbReference>
<evidence type="ECO:0000256" key="4">
    <source>
        <dbReference type="ARBA" id="ARBA00022989"/>
    </source>
</evidence>
<protein>
    <submittedName>
        <fullName evidence="7">DUF445 family protein</fullName>
    </submittedName>
</protein>
<keyword evidence="3 6" id="KW-0812">Transmembrane</keyword>
<dbReference type="EMBL" id="JAPQER010000004">
    <property type="protein sequence ID" value="MCY6484915.1"/>
    <property type="molecule type" value="Genomic_DNA"/>
</dbReference>
<organism evidence="7 8">
    <name type="scientific">Clostridium aestuarii</name>
    <dbReference type="NCBI Taxonomy" id="338193"/>
    <lineage>
        <taxon>Bacteria</taxon>
        <taxon>Bacillati</taxon>
        <taxon>Bacillota</taxon>
        <taxon>Clostridia</taxon>
        <taxon>Eubacteriales</taxon>
        <taxon>Clostridiaceae</taxon>
        <taxon>Clostridium</taxon>
    </lineage>
</organism>
<proteinExistence type="inferred from homology"/>
<feature type="transmembrane region" description="Helical" evidence="6">
    <location>
        <begin position="6"/>
        <end position="26"/>
    </location>
</feature>
<sequence>MKFLFASIIGACIGYVTNWLAIKMLFRPYTEKRILGIKVPFTPGLIPKEKDRMAKSVGAAIGNHLLTKETMVKYLSDNGMNEKFKSWSQNKVIEIIQSGISIGEGIKNILGQKYEDFISFIKIKLTKLIILHIRKEKFKEEVENIVIDTLKKELSKNPNSILQSDFYKEIKQNLIEQANAYKNSEEFNIAIQKIIKNKLSEIENIDKNLEDVIPISFISTVKVYVYNKNYYIAMAIKDMLQDENGKQKIKEIITNAISTNISPMIAMFLNADTIYDKISEILGEYLDKEDNQREIALFINGIIDKLLKNKVSDVLSNVSEEGKKRNIKVLSDAIVNKIIGDKLINDLVCTLEDKIANNESIENILLAMNINSEKLIGNFVRNKIEYFIGSKEIEAKTEEYVDFYVDKIANIKIERISKENENKISKFVSDISENMFERFIDNNAGEVIEALEINKIVEEKINSFEVAFAEELIIEIASKELSAITWLGALLGSIIGLLSPILGSL</sequence>
<name>A0ABT4D3Y9_9CLOT</name>
<keyword evidence="8" id="KW-1185">Reference proteome</keyword>
<evidence type="ECO:0000313" key="7">
    <source>
        <dbReference type="EMBL" id="MCY6484915.1"/>
    </source>
</evidence>
<dbReference type="Pfam" id="PF04286">
    <property type="entry name" value="DUF445"/>
    <property type="match status" value="1"/>
</dbReference>
<evidence type="ECO:0000256" key="1">
    <source>
        <dbReference type="ARBA" id="ARBA00004308"/>
    </source>
</evidence>
<keyword evidence="4 6" id="KW-1133">Transmembrane helix</keyword>
<dbReference type="Proteomes" id="UP001078443">
    <property type="component" value="Unassembled WGS sequence"/>
</dbReference>
<comment type="similarity">
    <text evidence="2">Belongs to the UPF0754 family.</text>
</comment>
<evidence type="ECO:0000256" key="5">
    <source>
        <dbReference type="ARBA" id="ARBA00023136"/>
    </source>
</evidence>
<accession>A0ABT4D3Y9</accession>
<evidence type="ECO:0000256" key="3">
    <source>
        <dbReference type="ARBA" id="ARBA00022692"/>
    </source>
</evidence>